<dbReference type="Proteomes" id="UP001058003">
    <property type="component" value="Chromosome"/>
</dbReference>
<dbReference type="OrthoDB" id="4337860at2"/>
<accession>A0A9Q9IFV5</accession>
<sequence>MLDELAAEIDRFDGTVARIARELVARCRELTTQINALERELECLWTANSALHMAAVTQTRGIGTGKAYVDKLLYEDKTGTEALRLRRRQPFRPGVLCTAHRRTRPAATRCCRPDQPIEPSAGGGLT</sequence>
<dbReference type="AlphaFoldDB" id="A0A9Q9IFV5"/>
<evidence type="ECO:0000313" key="1">
    <source>
        <dbReference type="EMBL" id="UWZ54726.1"/>
    </source>
</evidence>
<dbReference type="KEGG" id="daur:Daura_51430"/>
<evidence type="ECO:0000313" key="2">
    <source>
        <dbReference type="Proteomes" id="UP001058003"/>
    </source>
</evidence>
<protein>
    <submittedName>
        <fullName evidence="1">Uncharacterized protein</fullName>
    </submittedName>
</protein>
<name>A0A9Q9IFV5_9ACTN</name>
<proteinExistence type="predicted"/>
<dbReference type="RefSeq" id="WP_156089575.1">
    <property type="nucleotide sequence ID" value="NZ_CP073767.1"/>
</dbReference>
<gene>
    <name evidence="1" type="ORF">Daura_51430</name>
</gene>
<organism evidence="1 2">
    <name type="scientific">Dactylosporangium aurantiacum</name>
    <dbReference type="NCBI Taxonomy" id="35754"/>
    <lineage>
        <taxon>Bacteria</taxon>
        <taxon>Bacillati</taxon>
        <taxon>Actinomycetota</taxon>
        <taxon>Actinomycetes</taxon>
        <taxon>Micromonosporales</taxon>
        <taxon>Micromonosporaceae</taxon>
        <taxon>Dactylosporangium</taxon>
    </lineage>
</organism>
<keyword evidence="2" id="KW-1185">Reference proteome</keyword>
<dbReference type="EMBL" id="CP073767">
    <property type="protein sequence ID" value="UWZ54726.1"/>
    <property type="molecule type" value="Genomic_DNA"/>
</dbReference>
<reference evidence="1" key="1">
    <citation type="submission" date="2021-04" db="EMBL/GenBank/DDBJ databases">
        <title>Dactylosporangium aurantiacum NRRL B-8018 full assembly.</title>
        <authorList>
            <person name="Hartkoorn R.C."/>
            <person name="Beaudoing E."/>
            <person name="Hot D."/>
        </authorList>
    </citation>
    <scope>NUCLEOTIDE SEQUENCE</scope>
    <source>
        <strain evidence="1">NRRL B-8018</strain>
    </source>
</reference>